<dbReference type="EMBL" id="BK015387">
    <property type="protein sequence ID" value="DAE04398.1"/>
    <property type="molecule type" value="Genomic_DNA"/>
</dbReference>
<sequence length="38" mass="4378">MIIAKNNKCIFLSPLDNIVALIILQRSQIDIYTIIVYN</sequence>
<evidence type="ECO:0000313" key="1">
    <source>
        <dbReference type="EMBL" id="DAE04398.1"/>
    </source>
</evidence>
<accession>A0A8S5PBF2</accession>
<reference evidence="1" key="1">
    <citation type="journal article" date="2021" name="Proc. Natl. Acad. Sci. U.S.A.">
        <title>A Catalog of Tens of Thousands of Viruses from Human Metagenomes Reveals Hidden Associations with Chronic Diseases.</title>
        <authorList>
            <person name="Tisza M.J."/>
            <person name="Buck C.B."/>
        </authorList>
    </citation>
    <scope>NUCLEOTIDE SEQUENCE</scope>
    <source>
        <strain evidence="1">CtBrv3</strain>
    </source>
</reference>
<proteinExistence type="predicted"/>
<protein>
    <submittedName>
        <fullName evidence="1">Uncharacterized protein</fullName>
    </submittedName>
</protein>
<organism evidence="1">
    <name type="scientific">Myoviridae sp. ctBrv3</name>
    <dbReference type="NCBI Taxonomy" id="2825047"/>
    <lineage>
        <taxon>Viruses</taxon>
        <taxon>Duplodnaviria</taxon>
        <taxon>Heunggongvirae</taxon>
        <taxon>Uroviricota</taxon>
        <taxon>Caudoviricetes</taxon>
    </lineage>
</organism>
<name>A0A8S5PBF2_9CAUD</name>